<evidence type="ECO:0000313" key="1">
    <source>
        <dbReference type="EMBL" id="TGJ75365.1"/>
    </source>
</evidence>
<keyword evidence="2" id="KW-1185">Reference proteome</keyword>
<accession>A0A4Z0Y714</accession>
<gene>
    <name evidence="1" type="ORF">CAGA_24630</name>
</gene>
<evidence type="ECO:0000313" key="2">
    <source>
        <dbReference type="Proteomes" id="UP000297714"/>
    </source>
</evidence>
<dbReference type="GO" id="GO:0006281">
    <property type="term" value="P:DNA repair"/>
    <property type="evidence" value="ECO:0007669"/>
    <property type="project" value="InterPro"/>
</dbReference>
<organism evidence="1 2">
    <name type="scientific">Caproiciproducens galactitolivorans</name>
    <dbReference type="NCBI Taxonomy" id="642589"/>
    <lineage>
        <taxon>Bacteria</taxon>
        <taxon>Bacillati</taxon>
        <taxon>Bacillota</taxon>
        <taxon>Clostridia</taxon>
        <taxon>Eubacteriales</taxon>
        <taxon>Acutalibacteraceae</taxon>
        <taxon>Caproiciproducens</taxon>
    </lineage>
</organism>
<dbReference type="InterPro" id="IPR036614">
    <property type="entry name" value="RusA-like_sf"/>
</dbReference>
<dbReference type="SUPFAM" id="SSF103084">
    <property type="entry name" value="Holliday junction resolvase RusA"/>
    <property type="match status" value="1"/>
</dbReference>
<sequence>MISGTLGKVRSQHGKEKTMIRFTIPYITPQIRTMKQFCRLFGLNAIYAGKHWAQRKKDAEYWHLIVTNCLSCQNVPHKPNVKPVTITFWWNDRMDCSNHAYAAKMIEDAMKGWVIKDDSRRYVKEIRHKFYDGDCIAVEVNEA</sequence>
<name>A0A4Z0Y714_9FIRM</name>
<dbReference type="EMBL" id="SRMQ01000019">
    <property type="protein sequence ID" value="TGJ75365.1"/>
    <property type="molecule type" value="Genomic_DNA"/>
</dbReference>
<comment type="caution">
    <text evidence="1">The sequence shown here is derived from an EMBL/GenBank/DDBJ whole genome shotgun (WGS) entry which is preliminary data.</text>
</comment>
<dbReference type="AlphaFoldDB" id="A0A4Z0Y714"/>
<dbReference type="GO" id="GO:0000287">
    <property type="term" value="F:magnesium ion binding"/>
    <property type="evidence" value="ECO:0007669"/>
    <property type="project" value="InterPro"/>
</dbReference>
<protein>
    <submittedName>
        <fullName evidence="1">Uncharacterized protein</fullName>
    </submittedName>
</protein>
<proteinExistence type="predicted"/>
<dbReference type="Gene3D" id="3.30.1330.70">
    <property type="entry name" value="Holliday junction resolvase RusA"/>
    <property type="match status" value="1"/>
</dbReference>
<dbReference type="Proteomes" id="UP000297714">
    <property type="component" value="Unassembled WGS sequence"/>
</dbReference>
<reference evidence="1 2" key="1">
    <citation type="submission" date="2019-04" db="EMBL/GenBank/DDBJ databases">
        <authorList>
            <person name="Poehlein A."/>
            <person name="Bengelsdorf F.R."/>
            <person name="Duerre P."/>
            <person name="Daniel R."/>
        </authorList>
    </citation>
    <scope>NUCLEOTIDE SEQUENCE [LARGE SCALE GENOMIC DNA]</scope>
    <source>
        <strain evidence="1 2">BS-1</strain>
    </source>
</reference>
<dbReference type="GO" id="GO:0006310">
    <property type="term" value="P:DNA recombination"/>
    <property type="evidence" value="ECO:0007669"/>
    <property type="project" value="InterPro"/>
</dbReference>